<dbReference type="Proteomes" id="UP001642483">
    <property type="component" value="Unassembled WGS sequence"/>
</dbReference>
<evidence type="ECO:0000256" key="5">
    <source>
        <dbReference type="PROSITE-ProRule" id="PRU00175"/>
    </source>
</evidence>
<feature type="region of interest" description="Disordered" evidence="6">
    <location>
        <begin position="545"/>
        <end position="567"/>
    </location>
</feature>
<evidence type="ECO:0000313" key="9">
    <source>
        <dbReference type="Proteomes" id="UP001642483"/>
    </source>
</evidence>
<dbReference type="SMART" id="SM00184">
    <property type="entry name" value="RING"/>
    <property type="match status" value="1"/>
</dbReference>
<dbReference type="Pfam" id="PF13920">
    <property type="entry name" value="zf-C3HC4_3"/>
    <property type="match status" value="1"/>
</dbReference>
<dbReference type="InterPro" id="IPR013083">
    <property type="entry name" value="Znf_RING/FYVE/PHD"/>
</dbReference>
<dbReference type="CDD" id="cd00022">
    <property type="entry name" value="BIR"/>
    <property type="match status" value="2"/>
</dbReference>
<dbReference type="Gene3D" id="1.10.1170.10">
    <property type="entry name" value="Inhibitor Of Apoptosis Protein (2mihbC-IAP-1), Chain A"/>
    <property type="match status" value="2"/>
</dbReference>
<dbReference type="PROSITE" id="PS50143">
    <property type="entry name" value="BIR_REPEAT_2"/>
    <property type="match status" value="2"/>
</dbReference>
<dbReference type="PANTHER" id="PTHR10044:SF139">
    <property type="entry name" value="DEATH-ASSOCIATED INHIBITOR OF APOPTOSIS 2"/>
    <property type="match status" value="1"/>
</dbReference>
<dbReference type="InterPro" id="IPR001841">
    <property type="entry name" value="Znf_RING"/>
</dbReference>
<keyword evidence="4" id="KW-0862">Zinc</keyword>
<protein>
    <recommendedName>
        <fullName evidence="7">RING-type domain-containing protein</fullName>
    </recommendedName>
</protein>
<feature type="domain" description="RING-type" evidence="7">
    <location>
        <begin position="576"/>
        <end position="611"/>
    </location>
</feature>
<evidence type="ECO:0000313" key="8">
    <source>
        <dbReference type="EMBL" id="CAK8687414.1"/>
    </source>
</evidence>
<feature type="compositionally biased region" description="Polar residues" evidence="6">
    <location>
        <begin position="254"/>
        <end position="267"/>
    </location>
</feature>
<evidence type="ECO:0000256" key="4">
    <source>
        <dbReference type="ARBA" id="ARBA00022833"/>
    </source>
</evidence>
<dbReference type="InterPro" id="IPR050784">
    <property type="entry name" value="IAP"/>
</dbReference>
<dbReference type="PROSITE" id="PS50089">
    <property type="entry name" value="ZF_RING_2"/>
    <property type="match status" value="1"/>
</dbReference>
<dbReference type="Pfam" id="PF00653">
    <property type="entry name" value="BIR"/>
    <property type="match status" value="2"/>
</dbReference>
<reference evidence="8 9" key="1">
    <citation type="submission" date="2024-02" db="EMBL/GenBank/DDBJ databases">
        <authorList>
            <person name="Daric V."/>
            <person name="Darras S."/>
        </authorList>
    </citation>
    <scope>NUCLEOTIDE SEQUENCE [LARGE SCALE GENOMIC DNA]</scope>
</reference>
<comment type="caution">
    <text evidence="8">The sequence shown here is derived from an EMBL/GenBank/DDBJ whole genome shotgun (WGS) entry which is preliminary data.</text>
</comment>
<dbReference type="SUPFAM" id="SSF57924">
    <property type="entry name" value="Inhibitor of apoptosis (IAP) repeat"/>
    <property type="match status" value="2"/>
</dbReference>
<proteinExistence type="inferred from homology"/>
<feature type="region of interest" description="Disordered" evidence="6">
    <location>
        <begin position="251"/>
        <end position="273"/>
    </location>
</feature>
<dbReference type="InterPro" id="IPR001370">
    <property type="entry name" value="BIR_rpt"/>
</dbReference>
<accession>A0ABP0G6F2</accession>
<organism evidence="8 9">
    <name type="scientific">Clavelina lepadiformis</name>
    <name type="common">Light-bulb sea squirt</name>
    <name type="synonym">Ascidia lepadiformis</name>
    <dbReference type="NCBI Taxonomy" id="159417"/>
    <lineage>
        <taxon>Eukaryota</taxon>
        <taxon>Metazoa</taxon>
        <taxon>Chordata</taxon>
        <taxon>Tunicata</taxon>
        <taxon>Ascidiacea</taxon>
        <taxon>Aplousobranchia</taxon>
        <taxon>Clavelinidae</taxon>
        <taxon>Clavelina</taxon>
    </lineage>
</organism>
<evidence type="ECO:0000256" key="1">
    <source>
        <dbReference type="ARBA" id="ARBA00006672"/>
    </source>
</evidence>
<dbReference type="PANTHER" id="PTHR10044">
    <property type="entry name" value="INHIBITOR OF APOPTOSIS"/>
    <property type="match status" value="1"/>
</dbReference>
<gene>
    <name evidence="8" type="ORF">CVLEPA_LOCUS19486</name>
</gene>
<evidence type="ECO:0000256" key="3">
    <source>
        <dbReference type="ARBA" id="ARBA00022771"/>
    </source>
</evidence>
<dbReference type="Gene3D" id="1.10.8.10">
    <property type="entry name" value="DNA helicase RuvA subunit, C-terminal domain"/>
    <property type="match status" value="1"/>
</dbReference>
<dbReference type="EMBL" id="CAWYQH010000104">
    <property type="protein sequence ID" value="CAK8687414.1"/>
    <property type="molecule type" value="Genomic_DNA"/>
</dbReference>
<evidence type="ECO:0000256" key="6">
    <source>
        <dbReference type="SAM" id="MobiDB-lite"/>
    </source>
</evidence>
<keyword evidence="3 5" id="KW-0863">Zinc-finger</keyword>
<sequence>MSCEPRSKRRKLDFDAVTIQKVFEERVVMKTDYQPLTHVYQAYLSVKTRYGNYYDMSRLEDVIRLIFKDRPCIILLTKPRSDFVSVGVMYFSDPNPVMCEYFERVEELRKQVKPDGNEIQRDYLITDFPDLESDGRLLRQIRDPSGQKSRYIPPGDPTTETYRLSTFKLFPREVQIDVRKLASAGFYFTGFKDRTKCFSCGQSVQEWEFKDDPKLLRWHRSDCDIIHGTETRNIPINSILHQFELTPTHDNENATRSVTRPLTSGYPQASEDQRRQITTGKIITNGIDIRTNSPNATMATLFQTATFRNSLCTTPPPNVVASTIANSHRNLTMNLSNLFPCSNPVNPHMRSEESRLQTFLDHSSSWPSHRIHATPRQISKAGMYYLGVRDRVKCWYCNGGLQNWERNDDPWEEHTKWFPMCEFVLQQKDLDYVHRIVSRFPNLRRPLIQNPANPNQLGNIQSGLILGNGHRNDGPEIIDPREEVRSIETKVDGEMSSSELIQQAKRMGFDERIIKNALKRKYEVTGNGFSRLEILVESILAMEEESASNRSEETSTTPSTESGSEEIRRLQEERTCKVCRNERASVVLIPCGHIACCIGCAEDASICPICRLRIREKVRSFIV</sequence>
<name>A0ABP0G6F2_CLALP</name>
<evidence type="ECO:0000259" key="7">
    <source>
        <dbReference type="PROSITE" id="PS50089"/>
    </source>
</evidence>
<evidence type="ECO:0000256" key="2">
    <source>
        <dbReference type="ARBA" id="ARBA00022723"/>
    </source>
</evidence>
<dbReference type="SMART" id="SM00238">
    <property type="entry name" value="BIR"/>
    <property type="match status" value="2"/>
</dbReference>
<comment type="similarity">
    <text evidence="1">Belongs to the IAP family.</text>
</comment>
<dbReference type="Gene3D" id="3.30.40.10">
    <property type="entry name" value="Zinc/RING finger domain, C3HC4 (zinc finger)"/>
    <property type="match status" value="1"/>
</dbReference>
<keyword evidence="2" id="KW-0479">Metal-binding</keyword>
<keyword evidence="9" id="KW-1185">Reference proteome</keyword>